<feature type="compositionally biased region" description="Low complexity" evidence="10">
    <location>
        <begin position="489"/>
        <end position="507"/>
    </location>
</feature>
<proteinExistence type="inferred from homology"/>
<organism evidence="12 13">
    <name type="scientific">Athelia psychrophila</name>
    <dbReference type="NCBI Taxonomy" id="1759441"/>
    <lineage>
        <taxon>Eukaryota</taxon>
        <taxon>Fungi</taxon>
        <taxon>Dikarya</taxon>
        <taxon>Basidiomycota</taxon>
        <taxon>Agaricomycotina</taxon>
        <taxon>Agaricomycetes</taxon>
        <taxon>Agaricomycetidae</taxon>
        <taxon>Atheliales</taxon>
        <taxon>Atheliaceae</taxon>
        <taxon>Athelia</taxon>
    </lineage>
</organism>
<evidence type="ECO:0000256" key="4">
    <source>
        <dbReference type="ARBA" id="ARBA00022737"/>
    </source>
</evidence>
<protein>
    <recommendedName>
        <fullName evidence="11">C2H2-type domain-containing protein</fullName>
    </recommendedName>
</protein>
<dbReference type="PROSITE" id="PS50157">
    <property type="entry name" value="ZINC_FINGER_C2H2_2"/>
    <property type="match status" value="2"/>
</dbReference>
<dbReference type="PANTHER" id="PTHR47257">
    <property type="entry name" value="PH-RESPONSE TRANSCRIPTION FACTOR PACC/RIM101"/>
    <property type="match status" value="1"/>
</dbReference>
<evidence type="ECO:0000313" key="12">
    <source>
        <dbReference type="EMBL" id="KZP25417.1"/>
    </source>
</evidence>
<dbReference type="AlphaFoldDB" id="A0A166NV91"/>
<feature type="region of interest" description="Disordered" evidence="10">
    <location>
        <begin position="621"/>
        <end position="671"/>
    </location>
</feature>
<feature type="region of interest" description="Disordered" evidence="10">
    <location>
        <begin position="398"/>
        <end position="444"/>
    </location>
</feature>
<feature type="region of interest" description="Disordered" evidence="10">
    <location>
        <begin position="180"/>
        <end position="220"/>
    </location>
</feature>
<evidence type="ECO:0000256" key="9">
    <source>
        <dbReference type="PROSITE-ProRule" id="PRU00042"/>
    </source>
</evidence>
<keyword evidence="5 9" id="KW-0863">Zinc-finger</keyword>
<evidence type="ECO:0000256" key="8">
    <source>
        <dbReference type="ARBA" id="ARBA00038089"/>
    </source>
</evidence>
<evidence type="ECO:0000256" key="3">
    <source>
        <dbReference type="ARBA" id="ARBA00022723"/>
    </source>
</evidence>
<dbReference type="FunFam" id="3.30.160.60:FF:000145">
    <property type="entry name" value="Zinc finger protein 574"/>
    <property type="match status" value="1"/>
</dbReference>
<keyword evidence="3" id="KW-0479">Metal-binding</keyword>
<evidence type="ECO:0000259" key="11">
    <source>
        <dbReference type="PROSITE" id="PS50157"/>
    </source>
</evidence>
<feature type="compositionally biased region" description="Polar residues" evidence="10">
    <location>
        <begin position="47"/>
        <end position="62"/>
    </location>
</feature>
<feature type="region of interest" description="Disordered" evidence="10">
    <location>
        <begin position="26"/>
        <end position="63"/>
    </location>
</feature>
<evidence type="ECO:0000256" key="6">
    <source>
        <dbReference type="ARBA" id="ARBA00022833"/>
    </source>
</evidence>
<feature type="domain" description="C2H2-type" evidence="11">
    <location>
        <begin position="132"/>
        <end position="159"/>
    </location>
</feature>
<sequence length="741" mass="80625">MHNQFFSRNLVPLNQLQSALHPQTGYYHLDMTPQPTHLPPSPPYNARSASPQETSDSSSPDPQLTHKCEWIDCTLYYADPETLYGHLCNDHIGRKSTNNLCLTCKWKDCGTTCAKRDHITSHLRVHTPLKPHVCEICNKTFKRPQDLKKHEKIHTEEHHAQHKHSKAITVADPAYVTRVRGADPSARPKAGRSTSKLMPPSKAGSRSGAEHHPYGVLPTPSPEMSPGLLGHPQRHAHEMFMQQNHPSWEVLHDDGSSGAVSAGTKRSHDLSVDEFVSDMKKRRVAPAYDPHMAERLNALALAQHMAAASNPESTSYNPNFNPRSVSFDVRTPQELAAVNEFLVTLGRDVAAGHPRRAHSSHASSMSADEFSRAQTYFDAASLNQLGLSGMPGMPGSGASYSDAGLPSGSGSGSAGSMHYSSSHGHAFRGPPLPTQPGPFNSLYPTVHDSFGGHSYADEFRSHGRDYEYASTPYQRSPQARIYSSPPYDSARSPHSSASTPSNATPPHMSNIPDLSTFAYMREPRGAPPAAHIGLPAYASGMRRTDIVPLKTVPGGTSAPPGPVEPKLAKSVHRGLPAKLTQSSARSFASSSTSSSSKPGSLYPLLTSGDLRYKLAPLNRAYRSPSPASMDTDSSSPRSSASSSPTTRDVALPGIQSIAPMPKRSHSGSDELVQRVGEIELDHERRREISEEERKKHAELIRDLLVNINGTYMSRFGTPPRVKEEEQEDMIMNLAAPMAIAA</sequence>
<keyword evidence="13" id="KW-1185">Reference proteome</keyword>
<dbReference type="InterPro" id="IPR013087">
    <property type="entry name" value="Znf_C2H2_type"/>
</dbReference>
<feature type="compositionally biased region" description="Low complexity" evidence="10">
    <location>
        <begin position="414"/>
        <end position="424"/>
    </location>
</feature>
<dbReference type="GO" id="GO:0008270">
    <property type="term" value="F:zinc ion binding"/>
    <property type="evidence" value="ECO:0007669"/>
    <property type="project" value="UniProtKB-KW"/>
</dbReference>
<feature type="compositionally biased region" description="Low complexity" evidence="10">
    <location>
        <begin position="582"/>
        <end position="596"/>
    </location>
</feature>
<evidence type="ECO:0000256" key="10">
    <source>
        <dbReference type="SAM" id="MobiDB-lite"/>
    </source>
</evidence>
<evidence type="ECO:0000256" key="7">
    <source>
        <dbReference type="ARBA" id="ARBA00023242"/>
    </source>
</evidence>
<dbReference type="InterPro" id="IPR036236">
    <property type="entry name" value="Znf_C2H2_sf"/>
</dbReference>
<keyword evidence="4" id="KW-0677">Repeat</keyword>
<dbReference type="EMBL" id="KV417521">
    <property type="protein sequence ID" value="KZP25417.1"/>
    <property type="molecule type" value="Genomic_DNA"/>
</dbReference>
<evidence type="ECO:0000313" key="13">
    <source>
        <dbReference type="Proteomes" id="UP000076532"/>
    </source>
</evidence>
<dbReference type="STRING" id="436010.A0A166NV91"/>
<dbReference type="GO" id="GO:0005634">
    <property type="term" value="C:nucleus"/>
    <property type="evidence" value="ECO:0007669"/>
    <property type="project" value="UniProtKB-SubCell"/>
</dbReference>
<dbReference type="PANTHER" id="PTHR47257:SF1">
    <property type="entry name" value="PH-RESPONSE TRANSCRIPTION FACTOR PACC_RIM101"/>
    <property type="match status" value="1"/>
</dbReference>
<reference evidence="12 13" key="1">
    <citation type="journal article" date="2016" name="Mol. Biol. Evol.">
        <title>Comparative Genomics of Early-Diverging Mushroom-Forming Fungi Provides Insights into the Origins of Lignocellulose Decay Capabilities.</title>
        <authorList>
            <person name="Nagy L.G."/>
            <person name="Riley R."/>
            <person name="Tritt A."/>
            <person name="Adam C."/>
            <person name="Daum C."/>
            <person name="Floudas D."/>
            <person name="Sun H."/>
            <person name="Yadav J.S."/>
            <person name="Pangilinan J."/>
            <person name="Larsson K.H."/>
            <person name="Matsuura K."/>
            <person name="Barry K."/>
            <person name="Labutti K."/>
            <person name="Kuo R."/>
            <person name="Ohm R.A."/>
            <person name="Bhattacharya S.S."/>
            <person name="Shirouzu T."/>
            <person name="Yoshinaga Y."/>
            <person name="Martin F.M."/>
            <person name="Grigoriev I.V."/>
            <person name="Hibbett D.S."/>
        </authorList>
    </citation>
    <scope>NUCLEOTIDE SEQUENCE [LARGE SCALE GENOMIC DNA]</scope>
    <source>
        <strain evidence="12 13">CBS 109695</strain>
    </source>
</reference>
<name>A0A166NV91_9AGAM</name>
<dbReference type="SMART" id="SM00355">
    <property type="entry name" value="ZnF_C2H2"/>
    <property type="match status" value="3"/>
</dbReference>
<feature type="domain" description="C2H2-type" evidence="11">
    <location>
        <begin position="102"/>
        <end position="131"/>
    </location>
</feature>
<gene>
    <name evidence="12" type="ORF">FIBSPDRAFT_1041555</name>
</gene>
<dbReference type="PROSITE" id="PS00028">
    <property type="entry name" value="ZINC_FINGER_C2H2_1"/>
    <property type="match status" value="3"/>
</dbReference>
<dbReference type="GO" id="GO:0045944">
    <property type="term" value="P:positive regulation of transcription by RNA polymerase II"/>
    <property type="evidence" value="ECO:0007669"/>
    <property type="project" value="TreeGrafter"/>
</dbReference>
<dbReference type="Pfam" id="PF00096">
    <property type="entry name" value="zf-C2H2"/>
    <property type="match status" value="1"/>
</dbReference>
<evidence type="ECO:0000256" key="2">
    <source>
        <dbReference type="ARBA" id="ARBA00022491"/>
    </source>
</evidence>
<feature type="region of interest" description="Disordered" evidence="10">
    <location>
        <begin position="469"/>
        <end position="510"/>
    </location>
</feature>
<dbReference type="Gene3D" id="3.30.160.60">
    <property type="entry name" value="Classic Zinc Finger"/>
    <property type="match status" value="2"/>
</dbReference>
<dbReference type="InterPro" id="IPR050806">
    <property type="entry name" value="pacC/RIM101"/>
</dbReference>
<evidence type="ECO:0000256" key="1">
    <source>
        <dbReference type="ARBA" id="ARBA00004123"/>
    </source>
</evidence>
<feature type="compositionally biased region" description="Low complexity" evidence="10">
    <location>
        <begin position="627"/>
        <end position="648"/>
    </location>
</feature>
<dbReference type="SUPFAM" id="SSF57667">
    <property type="entry name" value="beta-beta-alpha zinc fingers"/>
    <property type="match status" value="2"/>
</dbReference>
<keyword evidence="7" id="KW-0539">Nucleus</keyword>
<feature type="region of interest" description="Disordered" evidence="10">
    <location>
        <begin position="548"/>
        <end position="601"/>
    </location>
</feature>
<dbReference type="Proteomes" id="UP000076532">
    <property type="component" value="Unassembled WGS sequence"/>
</dbReference>
<keyword evidence="6" id="KW-0862">Zinc</keyword>
<comment type="similarity">
    <text evidence="8">Belongs to the pacC/RIM101 family.</text>
</comment>
<keyword evidence="2" id="KW-0678">Repressor</keyword>
<evidence type="ECO:0000256" key="5">
    <source>
        <dbReference type="ARBA" id="ARBA00022771"/>
    </source>
</evidence>
<dbReference type="OrthoDB" id="6155966at2759"/>
<accession>A0A166NV91</accession>
<comment type="subcellular location">
    <subcellularLocation>
        <location evidence="1">Nucleus</location>
    </subcellularLocation>
</comment>